<evidence type="ECO:0000313" key="1">
    <source>
        <dbReference type="EMBL" id="CAN0569879.1"/>
    </source>
</evidence>
<proteinExistence type="predicted"/>
<reference evidence="1" key="2">
    <citation type="submission" date="2025-03" db="EMBL/GenBank/DDBJ databases">
        <authorList>
            <consortium name="ELIXIR-Norway"/>
            <consortium name="Elixir Norway"/>
        </authorList>
    </citation>
    <scope>NUCLEOTIDE SEQUENCE</scope>
</reference>
<accession>A0AC60A7Y7</accession>
<sequence length="295" mass="31677">CPSCTLEAWAPCPSVTSSQPSIQWAALGSGGMSEGPRSLLCPPDRISPASGTTGCGERGTQLTSSSHLGGQSPCLETERGQAPSLAEAPGAAPSPDARPSKPPSPPDSSVHRILQARILEWVAIPFSRVSPQPRDRTSPALQAVSFPSELPGKFYFKIIYHKRRDEIEIYFLTSRAWMPFPPISFAPPLGICTGPWPVQGKTQCPSVPWGCSEASPSAGSSWRLRVRVVPHLSPSLGMTSNPGLKKGMEPQSGARGSHLAPHSRSEVKCLQQIPQDSELLKGLNRKPVRRLSRQL</sequence>
<gene>
    <name evidence="1" type="ORF">MRATA1EN22A_LOCUS28048</name>
</gene>
<evidence type="ECO:0000313" key="2">
    <source>
        <dbReference type="Proteomes" id="UP001162501"/>
    </source>
</evidence>
<reference evidence="1" key="1">
    <citation type="submission" date="2023-05" db="EMBL/GenBank/DDBJ databases">
        <authorList>
            <consortium name="ELIXIR-Norway"/>
        </authorList>
    </citation>
    <scope>NUCLEOTIDE SEQUENCE</scope>
</reference>
<dbReference type="Proteomes" id="UP001162501">
    <property type="component" value="Chromosome 9"/>
</dbReference>
<dbReference type="EMBL" id="OX596093">
    <property type="protein sequence ID" value="CAN0569879.1"/>
    <property type="molecule type" value="Genomic_DNA"/>
</dbReference>
<protein>
    <submittedName>
        <fullName evidence="1">Uncharacterized protein</fullName>
    </submittedName>
</protein>
<feature type="non-terminal residue" evidence="1">
    <location>
        <position position="295"/>
    </location>
</feature>
<organism evidence="1 2">
    <name type="scientific">Rangifer tarandus platyrhynchus</name>
    <name type="common">Svalbard reindeer</name>
    <dbReference type="NCBI Taxonomy" id="3082113"/>
    <lineage>
        <taxon>Eukaryota</taxon>
        <taxon>Metazoa</taxon>
        <taxon>Chordata</taxon>
        <taxon>Craniata</taxon>
        <taxon>Vertebrata</taxon>
        <taxon>Euteleostomi</taxon>
        <taxon>Mammalia</taxon>
        <taxon>Eutheria</taxon>
        <taxon>Laurasiatheria</taxon>
        <taxon>Artiodactyla</taxon>
        <taxon>Ruminantia</taxon>
        <taxon>Pecora</taxon>
        <taxon>Cervidae</taxon>
        <taxon>Odocoileinae</taxon>
        <taxon>Rangifer</taxon>
    </lineage>
</organism>
<feature type="non-terminal residue" evidence="1">
    <location>
        <position position="1"/>
    </location>
</feature>
<name>A0AC60A7Y7_RANTA</name>